<evidence type="ECO:0000256" key="4">
    <source>
        <dbReference type="ARBA" id="ARBA00023163"/>
    </source>
</evidence>
<evidence type="ECO:0000259" key="5">
    <source>
        <dbReference type="PROSITE" id="PS50931"/>
    </source>
</evidence>
<dbReference type="GO" id="GO:0003700">
    <property type="term" value="F:DNA-binding transcription factor activity"/>
    <property type="evidence" value="ECO:0007669"/>
    <property type="project" value="InterPro"/>
</dbReference>
<dbReference type="PROSITE" id="PS50931">
    <property type="entry name" value="HTH_LYSR"/>
    <property type="match status" value="1"/>
</dbReference>
<dbReference type="Pfam" id="PF00126">
    <property type="entry name" value="HTH_1"/>
    <property type="match status" value="1"/>
</dbReference>
<dbReference type="InterPro" id="IPR036388">
    <property type="entry name" value="WH-like_DNA-bd_sf"/>
</dbReference>
<dbReference type="FunFam" id="1.10.10.10:FF:000001">
    <property type="entry name" value="LysR family transcriptional regulator"/>
    <property type="match status" value="1"/>
</dbReference>
<name>Q316J6_OLEA2</name>
<accession>Q316J6</accession>
<keyword evidence="7" id="KW-1185">Reference proteome</keyword>
<evidence type="ECO:0000313" key="6">
    <source>
        <dbReference type="EMBL" id="ABB37150.1"/>
    </source>
</evidence>
<dbReference type="PRINTS" id="PR00039">
    <property type="entry name" value="HTHLYSR"/>
</dbReference>
<evidence type="ECO:0000256" key="3">
    <source>
        <dbReference type="ARBA" id="ARBA00023125"/>
    </source>
</evidence>
<dbReference type="STRING" id="207559.Dde_0349"/>
<dbReference type="Proteomes" id="UP000002710">
    <property type="component" value="Chromosome"/>
</dbReference>
<proteinExistence type="inferred from homology"/>
<dbReference type="GO" id="GO:0000976">
    <property type="term" value="F:transcription cis-regulatory region binding"/>
    <property type="evidence" value="ECO:0007669"/>
    <property type="project" value="TreeGrafter"/>
</dbReference>
<dbReference type="KEGG" id="dde:Dde_0349"/>
<evidence type="ECO:0000313" key="7">
    <source>
        <dbReference type="Proteomes" id="UP000002710"/>
    </source>
</evidence>
<dbReference type="Gene3D" id="1.10.10.10">
    <property type="entry name" value="Winged helix-like DNA-binding domain superfamily/Winged helix DNA-binding domain"/>
    <property type="match status" value="1"/>
</dbReference>
<dbReference type="InterPro" id="IPR000847">
    <property type="entry name" value="LysR_HTH_N"/>
</dbReference>
<comment type="similarity">
    <text evidence="1">Belongs to the LysR transcriptional regulatory family.</text>
</comment>
<dbReference type="CDD" id="cd05466">
    <property type="entry name" value="PBP2_LTTR_substrate"/>
    <property type="match status" value="1"/>
</dbReference>
<gene>
    <name evidence="6" type="ordered locus">Dde_0349</name>
</gene>
<dbReference type="HOGENOM" id="CLU_039613_35_0_7"/>
<dbReference type="SUPFAM" id="SSF46785">
    <property type="entry name" value="Winged helix' DNA-binding domain"/>
    <property type="match status" value="1"/>
</dbReference>
<keyword evidence="4" id="KW-0804">Transcription</keyword>
<sequence>MFSLDQLEAFRAAAETGSFSAAARRLGKVQSAVSTAVSNLEIDLGVELFDRRGHKAVLTPAGETLLREAWTVLGECDRLLERAVAIAGGEEARLSLAVDDAVPVDWFVDVLAAFGERFPFVQLETYYGAMGDVAQMVGEGRADLGIVMPVSGTPAAIDAVLVGHMPYVPVAAAHHPLAALPAVGRRDLMRYRHIVVASRTGDREPDWAGHGGPVWLQESTYATLQLVLRHAGWASLPGHLVDRHVRAGRLVVLPLDFHAVKFAAPVFVVRRPGAAQGVAGIWLRKELEGLRLEE</sequence>
<dbReference type="PANTHER" id="PTHR30126:SF91">
    <property type="entry name" value="LYSR FAMILY TRANSCRIPTIONAL REGULATOR"/>
    <property type="match status" value="1"/>
</dbReference>
<dbReference type="InterPro" id="IPR036390">
    <property type="entry name" value="WH_DNA-bd_sf"/>
</dbReference>
<organism evidence="6 7">
    <name type="scientific">Oleidesulfovibrio alaskensis (strain ATCC BAA-1058 / DSM 17464 / G20)</name>
    <name type="common">Desulfovibrio alaskensis</name>
    <dbReference type="NCBI Taxonomy" id="207559"/>
    <lineage>
        <taxon>Bacteria</taxon>
        <taxon>Pseudomonadati</taxon>
        <taxon>Thermodesulfobacteriota</taxon>
        <taxon>Desulfovibrionia</taxon>
        <taxon>Desulfovibrionales</taxon>
        <taxon>Desulfovibrionaceae</taxon>
        <taxon>Oleidesulfovibrio</taxon>
    </lineage>
</organism>
<dbReference type="SUPFAM" id="SSF53850">
    <property type="entry name" value="Periplasmic binding protein-like II"/>
    <property type="match status" value="1"/>
</dbReference>
<dbReference type="eggNOG" id="COG0583">
    <property type="taxonomic scope" value="Bacteria"/>
</dbReference>
<reference evidence="6 7" key="1">
    <citation type="journal article" date="2011" name="J. Bacteriol.">
        <title>Complete genome sequence and updated annotation of Desulfovibrio alaskensis G20.</title>
        <authorList>
            <person name="Hauser L.J."/>
            <person name="Land M.L."/>
            <person name="Brown S.D."/>
            <person name="Larimer F."/>
            <person name="Keller K.L."/>
            <person name="Rapp-Giles B.J."/>
            <person name="Price M.N."/>
            <person name="Lin M."/>
            <person name="Bruce D.C."/>
            <person name="Detter J.C."/>
            <person name="Tapia R."/>
            <person name="Han C.S."/>
            <person name="Goodwin L.A."/>
            <person name="Cheng J.F."/>
            <person name="Pitluck S."/>
            <person name="Copeland A."/>
            <person name="Lucas S."/>
            <person name="Nolan M."/>
            <person name="Lapidus A.L."/>
            <person name="Palumbo A.V."/>
            <person name="Wall J.D."/>
        </authorList>
    </citation>
    <scope>NUCLEOTIDE SEQUENCE [LARGE SCALE GENOMIC DNA]</scope>
    <source>
        <strain evidence="7">ATCC BAA 1058 / DSM 17464 / G20</strain>
    </source>
</reference>
<evidence type="ECO:0000256" key="2">
    <source>
        <dbReference type="ARBA" id="ARBA00023015"/>
    </source>
</evidence>
<feature type="domain" description="HTH lysR-type" evidence="5">
    <location>
        <begin position="2"/>
        <end position="59"/>
    </location>
</feature>
<dbReference type="RefSeq" id="WP_011366488.1">
    <property type="nucleotide sequence ID" value="NC_007519.1"/>
</dbReference>
<keyword evidence="2" id="KW-0805">Transcription regulation</keyword>
<dbReference type="PANTHER" id="PTHR30126">
    <property type="entry name" value="HTH-TYPE TRANSCRIPTIONAL REGULATOR"/>
    <property type="match status" value="1"/>
</dbReference>
<dbReference type="EMBL" id="CP000112">
    <property type="protein sequence ID" value="ABB37150.1"/>
    <property type="molecule type" value="Genomic_DNA"/>
</dbReference>
<evidence type="ECO:0000256" key="1">
    <source>
        <dbReference type="ARBA" id="ARBA00009437"/>
    </source>
</evidence>
<protein>
    <submittedName>
        <fullName evidence="6">Transcriptional regulator, LysR family</fullName>
    </submittedName>
</protein>
<dbReference type="InterPro" id="IPR005119">
    <property type="entry name" value="LysR_subst-bd"/>
</dbReference>
<dbReference type="AlphaFoldDB" id="Q316J6"/>
<keyword evidence="3" id="KW-0238">DNA-binding</keyword>
<dbReference type="Pfam" id="PF03466">
    <property type="entry name" value="LysR_substrate"/>
    <property type="match status" value="1"/>
</dbReference>
<dbReference type="Gene3D" id="3.40.190.290">
    <property type="match status" value="1"/>
</dbReference>